<dbReference type="SMART" id="SM00871">
    <property type="entry name" value="AraC_E_bind"/>
    <property type="match status" value="1"/>
</dbReference>
<dbReference type="GO" id="GO:0003700">
    <property type="term" value="F:DNA-binding transcription factor activity"/>
    <property type="evidence" value="ECO:0007669"/>
    <property type="project" value="InterPro"/>
</dbReference>
<proteinExistence type="predicted"/>
<name>A0A1Q2CZ53_9ACTN</name>
<dbReference type="Gene3D" id="1.10.1660.10">
    <property type="match status" value="1"/>
</dbReference>
<dbReference type="AlphaFoldDB" id="A0A1Q2CZ53"/>
<gene>
    <name evidence="3" type="ORF">BW733_11935</name>
</gene>
<keyword evidence="4" id="KW-1185">Reference proteome</keyword>
<feature type="domain" description="HTH merR-type" evidence="2">
    <location>
        <begin position="9"/>
        <end position="79"/>
    </location>
</feature>
<evidence type="ECO:0000313" key="4">
    <source>
        <dbReference type="Proteomes" id="UP000188235"/>
    </source>
</evidence>
<dbReference type="EMBL" id="CP019607">
    <property type="protein sequence ID" value="AQP51419.1"/>
    <property type="molecule type" value="Genomic_DNA"/>
</dbReference>
<reference evidence="3 4" key="1">
    <citation type="journal article" date="2008" name="Int. J. Syst. Evol. Microbiol.">
        <title>Tessaracoccus flavescens sp. nov., isolated from marine sediment.</title>
        <authorList>
            <person name="Lee D.W."/>
            <person name="Lee S.D."/>
        </authorList>
    </citation>
    <scope>NUCLEOTIDE SEQUENCE [LARGE SCALE GENOMIC DNA]</scope>
    <source>
        <strain evidence="3 4">SST-39T</strain>
    </source>
</reference>
<keyword evidence="1" id="KW-0238">DNA-binding</keyword>
<sequence>MESRSGDELLRIGVFSNLSRISVRMLRHYQDNGILEPDSVDPYTGHRYYRAEQLVTAHWVVAMRDAGLPVADIAQALIHRDNPERLRELLTHQRRRIAAERERVVNLENAFDRINTYLQESPMDINVRTETLSAHTVAAIRRIIPTYSDEGALWSELSNLLPVSTAVPSPHGLGGATFYDAEFREADVDVEVWLQVEAPFVAVAPLACQVPAVDVVMATLKGGYEGLPEVTAAIGAYIAANGLETGTMSNIYRVSPAQNPDPATWVTEVCFPIHS</sequence>
<evidence type="ECO:0000256" key="1">
    <source>
        <dbReference type="ARBA" id="ARBA00023125"/>
    </source>
</evidence>
<dbReference type="InterPro" id="IPR047057">
    <property type="entry name" value="MerR_fam"/>
</dbReference>
<dbReference type="InterPro" id="IPR000551">
    <property type="entry name" value="MerR-type_HTH_dom"/>
</dbReference>
<evidence type="ECO:0000259" key="2">
    <source>
        <dbReference type="PROSITE" id="PS50937"/>
    </source>
</evidence>
<evidence type="ECO:0000313" key="3">
    <source>
        <dbReference type="EMBL" id="AQP51419.1"/>
    </source>
</evidence>
<dbReference type="SUPFAM" id="SSF55136">
    <property type="entry name" value="Probable bacterial effector-binding domain"/>
    <property type="match status" value="1"/>
</dbReference>
<dbReference type="GO" id="GO:0003677">
    <property type="term" value="F:DNA binding"/>
    <property type="evidence" value="ECO:0007669"/>
    <property type="project" value="UniProtKB-KW"/>
</dbReference>
<dbReference type="SUPFAM" id="SSF46955">
    <property type="entry name" value="Putative DNA-binding domain"/>
    <property type="match status" value="1"/>
</dbReference>
<dbReference type="InterPro" id="IPR010499">
    <property type="entry name" value="AraC_E-bd"/>
</dbReference>
<organism evidence="3 4">
    <name type="scientific">Tessaracoccus flavescens</name>
    <dbReference type="NCBI Taxonomy" id="399497"/>
    <lineage>
        <taxon>Bacteria</taxon>
        <taxon>Bacillati</taxon>
        <taxon>Actinomycetota</taxon>
        <taxon>Actinomycetes</taxon>
        <taxon>Propionibacteriales</taxon>
        <taxon>Propionibacteriaceae</taxon>
        <taxon>Tessaracoccus</taxon>
    </lineage>
</organism>
<dbReference type="InterPro" id="IPR009061">
    <property type="entry name" value="DNA-bd_dom_put_sf"/>
</dbReference>
<dbReference type="OrthoDB" id="7849865at2"/>
<dbReference type="InterPro" id="IPR011256">
    <property type="entry name" value="Reg_factor_effector_dom_sf"/>
</dbReference>
<dbReference type="PROSITE" id="PS50937">
    <property type="entry name" value="HTH_MERR_2"/>
    <property type="match status" value="1"/>
</dbReference>
<accession>A0A1Q2CZ53</accession>
<dbReference type="Proteomes" id="UP000188235">
    <property type="component" value="Chromosome"/>
</dbReference>
<dbReference type="STRING" id="399497.BW733_11935"/>
<protein>
    <recommendedName>
        <fullName evidence="2">HTH merR-type domain-containing protein</fullName>
    </recommendedName>
</protein>
<dbReference type="PANTHER" id="PTHR30204:SF97">
    <property type="entry name" value="MERR FAMILY REGULATORY PROTEIN"/>
    <property type="match status" value="1"/>
</dbReference>
<dbReference type="Gene3D" id="3.20.80.10">
    <property type="entry name" value="Regulatory factor, effector binding domain"/>
    <property type="match status" value="1"/>
</dbReference>
<dbReference type="Pfam" id="PF13411">
    <property type="entry name" value="MerR_1"/>
    <property type="match status" value="1"/>
</dbReference>
<dbReference type="KEGG" id="tfa:BW733_11935"/>
<dbReference type="SMART" id="SM00422">
    <property type="entry name" value="HTH_MERR"/>
    <property type="match status" value="1"/>
</dbReference>
<dbReference type="RefSeq" id="WP_077350709.1">
    <property type="nucleotide sequence ID" value="NZ_CP019607.1"/>
</dbReference>
<dbReference type="PANTHER" id="PTHR30204">
    <property type="entry name" value="REDOX-CYCLING DRUG-SENSING TRANSCRIPTIONAL ACTIVATOR SOXR"/>
    <property type="match status" value="1"/>
</dbReference>
<dbReference type="PROSITE" id="PS00552">
    <property type="entry name" value="HTH_MERR_1"/>
    <property type="match status" value="1"/>
</dbReference>